<dbReference type="SUPFAM" id="SSF56219">
    <property type="entry name" value="DNase I-like"/>
    <property type="match status" value="1"/>
</dbReference>
<protein>
    <recommendedName>
        <fullName evidence="1">Endonuclease/exonuclease/phosphatase domain-containing protein</fullName>
    </recommendedName>
</protein>
<dbReference type="Pfam" id="PF03372">
    <property type="entry name" value="Exo_endo_phos"/>
    <property type="match status" value="1"/>
</dbReference>
<name>A0ABM4U6H0_COFAR</name>
<keyword evidence="2" id="KW-1185">Reference proteome</keyword>
<evidence type="ECO:0000313" key="2">
    <source>
        <dbReference type="Proteomes" id="UP001652660"/>
    </source>
</evidence>
<accession>A0ABM4U6H0</accession>
<sequence>MRALVWNCQGVGSPLTVPHLREVNNLLSPSFIFLSETKNRKQILDRIARSLRFDNSAVVEAMHKAGGMAVFWKEGTQVLEVNLTAFTIEVRLEDDDKHCDWWFIGVYASCDGQISKEQWRVLRDRSRLWGDRYMIAGDFNDIVSNGEKWGSVFREESSFRDFKTFIEQSNLIDIGFEGHPWTWSNHWENEGEIRQRLDRCLASYEWVQTFDKAKCQHMDTYASDHSILCLDTDPEKGKRKQRFFFDKRWLHKEGVQQVVEQAWQRDEPGSRMFKITRKIRNCRIELLKWRNTFAANSKRKIAEVKERLEALSSSEAPSKKEKRTELKHQLKEAYQEEEKFWSQKARLDWLREGDKNTKYFHALVKGRRIKNRIRKLQRENGSWAESEEKIVSEISGFFRELFTSG</sequence>
<dbReference type="Gene3D" id="3.60.10.10">
    <property type="entry name" value="Endonuclease/exonuclease/phosphatase"/>
    <property type="match status" value="1"/>
</dbReference>
<dbReference type="RefSeq" id="XP_071902886.1">
    <property type="nucleotide sequence ID" value="XM_072046785.1"/>
</dbReference>
<dbReference type="PANTHER" id="PTHR33710">
    <property type="entry name" value="BNAC02G09200D PROTEIN"/>
    <property type="match status" value="1"/>
</dbReference>
<proteinExistence type="predicted"/>
<dbReference type="InterPro" id="IPR036691">
    <property type="entry name" value="Endo/exonu/phosph_ase_sf"/>
</dbReference>
<organism evidence="2 3">
    <name type="scientific">Coffea arabica</name>
    <name type="common">Arabian coffee</name>
    <dbReference type="NCBI Taxonomy" id="13443"/>
    <lineage>
        <taxon>Eukaryota</taxon>
        <taxon>Viridiplantae</taxon>
        <taxon>Streptophyta</taxon>
        <taxon>Embryophyta</taxon>
        <taxon>Tracheophyta</taxon>
        <taxon>Spermatophyta</taxon>
        <taxon>Magnoliopsida</taxon>
        <taxon>eudicotyledons</taxon>
        <taxon>Gunneridae</taxon>
        <taxon>Pentapetalae</taxon>
        <taxon>asterids</taxon>
        <taxon>lamiids</taxon>
        <taxon>Gentianales</taxon>
        <taxon>Rubiaceae</taxon>
        <taxon>Ixoroideae</taxon>
        <taxon>Gardenieae complex</taxon>
        <taxon>Bertiereae - Coffeeae clade</taxon>
        <taxon>Coffeeae</taxon>
        <taxon>Coffea</taxon>
    </lineage>
</organism>
<dbReference type="Proteomes" id="UP001652660">
    <property type="component" value="Chromosome 4e"/>
</dbReference>
<dbReference type="GeneID" id="140005824"/>
<gene>
    <name evidence="3" type="primary">LOC140005824</name>
</gene>
<dbReference type="PANTHER" id="PTHR33710:SF62">
    <property type="entry name" value="DUF4283 DOMAIN PROTEIN"/>
    <property type="match status" value="1"/>
</dbReference>
<evidence type="ECO:0000259" key="1">
    <source>
        <dbReference type="Pfam" id="PF03372"/>
    </source>
</evidence>
<dbReference type="InterPro" id="IPR005135">
    <property type="entry name" value="Endo/exonuclease/phosphatase"/>
</dbReference>
<feature type="domain" description="Endonuclease/exonuclease/phosphatase" evidence="1">
    <location>
        <begin position="5"/>
        <end position="225"/>
    </location>
</feature>
<reference evidence="3" key="1">
    <citation type="submission" date="2025-08" db="UniProtKB">
        <authorList>
            <consortium name="RefSeq"/>
        </authorList>
    </citation>
    <scope>IDENTIFICATION</scope>
    <source>
        <tissue evidence="3">Leaves</tissue>
    </source>
</reference>
<evidence type="ECO:0000313" key="3">
    <source>
        <dbReference type="RefSeq" id="XP_071902886.1"/>
    </source>
</evidence>